<name>A0A3B0YIK0_9ZZZZ</name>
<dbReference type="InterPro" id="IPR000086">
    <property type="entry name" value="NUDIX_hydrolase_dom"/>
</dbReference>
<dbReference type="PANTHER" id="PTHR43222:SF2">
    <property type="entry name" value="NUDIX HYDROLASE 23, CHLOROPLASTIC"/>
    <property type="match status" value="1"/>
</dbReference>
<protein>
    <submittedName>
        <fullName evidence="5">MutT/Nudix family protein</fullName>
    </submittedName>
</protein>
<keyword evidence="3" id="KW-0460">Magnesium</keyword>
<sequence>MNFCSNCGASVTLRIPEGDNRERFVCEDCQIIHYQNPNIVAGCIPEWDGRILLCKRAIEPRYGLWTLPAGFMENGESTEQAAMRETREEACAAVEITDLYGLFSIPHISQVYMLYRGTLVDGKFEPGIESLECRLFDEQDVPWDKLAFPVVKETLERYFSDRKLGNGFPLQRGEIIKHPRREP</sequence>
<evidence type="ECO:0000256" key="1">
    <source>
        <dbReference type="ARBA" id="ARBA00001946"/>
    </source>
</evidence>
<evidence type="ECO:0000259" key="4">
    <source>
        <dbReference type="PROSITE" id="PS51462"/>
    </source>
</evidence>
<dbReference type="Gene3D" id="2.20.70.10">
    <property type="match status" value="1"/>
</dbReference>
<feature type="domain" description="Nudix hydrolase" evidence="4">
    <location>
        <begin position="36"/>
        <end position="159"/>
    </location>
</feature>
<evidence type="ECO:0000256" key="2">
    <source>
        <dbReference type="ARBA" id="ARBA00022801"/>
    </source>
</evidence>
<reference evidence="5" key="1">
    <citation type="submission" date="2018-06" db="EMBL/GenBank/DDBJ databases">
        <authorList>
            <person name="Zhirakovskaya E."/>
        </authorList>
    </citation>
    <scope>NUCLEOTIDE SEQUENCE</scope>
</reference>
<proteinExistence type="predicted"/>
<dbReference type="Pfam" id="PF00293">
    <property type="entry name" value="NUDIX"/>
    <property type="match status" value="1"/>
</dbReference>
<dbReference type="Pfam" id="PF14803">
    <property type="entry name" value="Zn_ribbon_Nudix"/>
    <property type="match status" value="1"/>
</dbReference>
<keyword evidence="2" id="KW-0378">Hydrolase</keyword>
<dbReference type="GO" id="GO:0016787">
    <property type="term" value="F:hydrolase activity"/>
    <property type="evidence" value="ECO:0007669"/>
    <property type="project" value="UniProtKB-KW"/>
</dbReference>
<dbReference type="AlphaFoldDB" id="A0A3B0YIK0"/>
<accession>A0A3B0YIK0</accession>
<dbReference type="SUPFAM" id="SSF55811">
    <property type="entry name" value="Nudix"/>
    <property type="match status" value="1"/>
</dbReference>
<dbReference type="EMBL" id="UOFN01000046">
    <property type="protein sequence ID" value="VAW75132.1"/>
    <property type="molecule type" value="Genomic_DNA"/>
</dbReference>
<comment type="cofactor">
    <cofactor evidence="1">
        <name>Mg(2+)</name>
        <dbReference type="ChEBI" id="CHEBI:18420"/>
    </cofactor>
</comment>
<dbReference type="CDD" id="cd04511">
    <property type="entry name" value="NUDIX_Hydrolase"/>
    <property type="match status" value="1"/>
</dbReference>
<dbReference type="PROSITE" id="PS51462">
    <property type="entry name" value="NUDIX"/>
    <property type="match status" value="1"/>
</dbReference>
<evidence type="ECO:0000256" key="3">
    <source>
        <dbReference type="ARBA" id="ARBA00022842"/>
    </source>
</evidence>
<dbReference type="PANTHER" id="PTHR43222">
    <property type="entry name" value="NUDIX HYDROLASE 23"/>
    <property type="match status" value="1"/>
</dbReference>
<dbReference type="InterPro" id="IPR020476">
    <property type="entry name" value="Nudix_hydrolase"/>
</dbReference>
<dbReference type="InterPro" id="IPR015797">
    <property type="entry name" value="NUDIX_hydrolase-like_dom_sf"/>
</dbReference>
<gene>
    <name evidence="5" type="ORF">MNBD_GAMMA15-1927</name>
</gene>
<dbReference type="Gene3D" id="3.90.79.10">
    <property type="entry name" value="Nucleoside Triphosphate Pyrophosphohydrolase"/>
    <property type="match status" value="1"/>
</dbReference>
<dbReference type="PRINTS" id="PR00502">
    <property type="entry name" value="NUDIXFAMILY"/>
</dbReference>
<dbReference type="InterPro" id="IPR029401">
    <property type="entry name" value="Nudix_N"/>
</dbReference>
<organism evidence="5">
    <name type="scientific">hydrothermal vent metagenome</name>
    <dbReference type="NCBI Taxonomy" id="652676"/>
    <lineage>
        <taxon>unclassified sequences</taxon>
        <taxon>metagenomes</taxon>
        <taxon>ecological metagenomes</taxon>
    </lineage>
</organism>
<evidence type="ECO:0000313" key="5">
    <source>
        <dbReference type="EMBL" id="VAW75132.1"/>
    </source>
</evidence>